<evidence type="ECO:0000313" key="2">
    <source>
        <dbReference type="Proteomes" id="UP000006683"/>
    </source>
</evidence>
<dbReference type="SUPFAM" id="SSF160214">
    <property type="entry name" value="FlaG-like"/>
    <property type="match status" value="1"/>
</dbReference>
<dbReference type="InterPro" id="IPR035924">
    <property type="entry name" value="FlaG-like_sf"/>
</dbReference>
<keyword evidence="1" id="KW-0966">Cell projection</keyword>
<keyword evidence="1" id="KW-0969">Cilium</keyword>
<dbReference type="InterPro" id="IPR005186">
    <property type="entry name" value="FlaG"/>
</dbReference>
<dbReference type="AlphaFoldDB" id="E1SUP5"/>
<name>E1SUP5_FERBD</name>
<dbReference type="PANTHER" id="PTHR37166:SF1">
    <property type="entry name" value="PROTEIN FLAG"/>
    <property type="match status" value="1"/>
</dbReference>
<gene>
    <name evidence="1" type="ordered locus">Fbal_1027</name>
</gene>
<dbReference type="eggNOG" id="COG1334">
    <property type="taxonomic scope" value="Bacteria"/>
</dbReference>
<evidence type="ECO:0000313" key="1">
    <source>
        <dbReference type="EMBL" id="ADN75236.1"/>
    </source>
</evidence>
<dbReference type="STRING" id="550540.Fbal_1027"/>
<protein>
    <submittedName>
        <fullName evidence="1">Flagellar protein FlaG protein</fullName>
    </submittedName>
</protein>
<dbReference type="Proteomes" id="UP000006683">
    <property type="component" value="Chromosome"/>
</dbReference>
<keyword evidence="2" id="KW-1185">Reference proteome</keyword>
<reference evidence="1 2" key="1">
    <citation type="journal article" date="2010" name="Stand. Genomic Sci.">
        <title>Complete genome sequence of Ferrimonas balearica type strain (PAT).</title>
        <authorList>
            <person name="Nolan M."/>
            <person name="Sikorski J."/>
            <person name="Davenport K."/>
            <person name="Lucas S."/>
            <person name="Glavina Del Rio T."/>
            <person name="Tice H."/>
            <person name="Cheng J."/>
            <person name="Goodwin L."/>
            <person name="Pitluck S."/>
            <person name="Liolios K."/>
            <person name="Ivanova N."/>
            <person name="Mavromatis K."/>
            <person name="Ovchinnikova G."/>
            <person name="Pati A."/>
            <person name="Chen A."/>
            <person name="Palaniappan K."/>
            <person name="Land M."/>
            <person name="Hauser L."/>
            <person name="Chang Y."/>
            <person name="Jeffries C."/>
            <person name="Tapia R."/>
            <person name="Brettin T."/>
            <person name="Detter J."/>
            <person name="Han C."/>
            <person name="Yasawong M."/>
            <person name="Rohde M."/>
            <person name="Tindall B."/>
            <person name="Goker M."/>
            <person name="Woyke T."/>
            <person name="Bristow J."/>
            <person name="Eisen J."/>
            <person name="Markowitz V."/>
            <person name="Hugenholtz P."/>
            <person name="Kyrpides N."/>
            <person name="Klenk H."/>
            <person name="Lapidus A."/>
        </authorList>
    </citation>
    <scope>NUCLEOTIDE SEQUENCE [LARGE SCALE GENOMIC DNA]</scope>
    <source>
        <strain evidence="2">DSM 9799 / CCM 4581 / KCTC 23876 / PAT</strain>
    </source>
</reference>
<dbReference type="KEGG" id="fbl:Fbal_1027"/>
<dbReference type="EMBL" id="CP002209">
    <property type="protein sequence ID" value="ADN75236.1"/>
    <property type="molecule type" value="Genomic_DNA"/>
</dbReference>
<keyword evidence="1" id="KW-0282">Flagellum</keyword>
<accession>E1SUP5</accession>
<sequence length="133" mass="13698">MNGIDSLGLSGTDPAFKTTTAASGTANADISSVAQPVSAALPGAVSATAQSTSAADAGMDRDQLSRIAEELEHFIGGNQRGLSFHVDEDTGRDVVVVKDIATDEVIRQIPAEEVLELAARLSDLTGMLVETEA</sequence>
<dbReference type="Pfam" id="PF03646">
    <property type="entry name" value="FlaG"/>
    <property type="match status" value="1"/>
</dbReference>
<dbReference type="PANTHER" id="PTHR37166">
    <property type="entry name" value="PROTEIN FLAG"/>
    <property type="match status" value="1"/>
</dbReference>
<dbReference type="OrthoDB" id="5741693at2"/>
<dbReference type="RefSeq" id="WP_013344542.1">
    <property type="nucleotide sequence ID" value="NC_014541.1"/>
</dbReference>
<dbReference type="HOGENOM" id="CLU_120910_4_4_6"/>
<dbReference type="GeneID" id="67181272"/>
<dbReference type="Gene3D" id="3.30.160.170">
    <property type="entry name" value="FlaG-like"/>
    <property type="match status" value="1"/>
</dbReference>
<organism evidence="1 2">
    <name type="scientific">Ferrimonas balearica (strain DSM 9799 / CCM 4581 / KCTC 23876 / PAT)</name>
    <dbReference type="NCBI Taxonomy" id="550540"/>
    <lineage>
        <taxon>Bacteria</taxon>
        <taxon>Pseudomonadati</taxon>
        <taxon>Pseudomonadota</taxon>
        <taxon>Gammaproteobacteria</taxon>
        <taxon>Alteromonadales</taxon>
        <taxon>Ferrimonadaceae</taxon>
        <taxon>Ferrimonas</taxon>
    </lineage>
</organism>
<proteinExistence type="predicted"/>